<dbReference type="InterPro" id="IPR002935">
    <property type="entry name" value="SAM_O-MeTrfase"/>
</dbReference>
<dbReference type="EMBL" id="FJOG01000022">
    <property type="protein sequence ID" value="CZR62869.1"/>
    <property type="molecule type" value="Genomic_DNA"/>
</dbReference>
<dbReference type="InterPro" id="IPR029063">
    <property type="entry name" value="SAM-dependent_MTases_sf"/>
</dbReference>
<evidence type="ECO:0000313" key="5">
    <source>
        <dbReference type="EMBL" id="CZR62869.1"/>
    </source>
</evidence>
<dbReference type="STRING" id="576137.A0A1L7XCV9"/>
<evidence type="ECO:0000256" key="3">
    <source>
        <dbReference type="ARBA" id="ARBA00022691"/>
    </source>
</evidence>
<accession>A0A1L7XCV9</accession>
<reference evidence="5 6" key="1">
    <citation type="submission" date="2016-03" db="EMBL/GenBank/DDBJ databases">
        <authorList>
            <person name="Ploux O."/>
        </authorList>
    </citation>
    <scope>NUCLEOTIDE SEQUENCE [LARGE SCALE GENOMIC DNA]</scope>
    <source>
        <strain evidence="5 6">UAMH 11012</strain>
    </source>
</reference>
<gene>
    <name evidence="5" type="ORF">PAC_12766</name>
</gene>
<organism evidence="5 6">
    <name type="scientific">Phialocephala subalpina</name>
    <dbReference type="NCBI Taxonomy" id="576137"/>
    <lineage>
        <taxon>Eukaryota</taxon>
        <taxon>Fungi</taxon>
        <taxon>Dikarya</taxon>
        <taxon>Ascomycota</taxon>
        <taxon>Pezizomycotina</taxon>
        <taxon>Leotiomycetes</taxon>
        <taxon>Helotiales</taxon>
        <taxon>Mollisiaceae</taxon>
        <taxon>Phialocephala</taxon>
        <taxon>Phialocephala fortinii species complex</taxon>
    </lineage>
</organism>
<dbReference type="PANTHER" id="PTHR10509:SF14">
    <property type="entry name" value="CAFFEOYL-COA O-METHYLTRANSFERASE 3-RELATED"/>
    <property type="match status" value="1"/>
</dbReference>
<evidence type="ECO:0000256" key="2">
    <source>
        <dbReference type="ARBA" id="ARBA00022679"/>
    </source>
</evidence>
<name>A0A1L7XCV9_9HELO</name>
<evidence type="ECO:0000256" key="1">
    <source>
        <dbReference type="ARBA" id="ARBA00022603"/>
    </source>
</evidence>
<dbReference type="InterPro" id="IPR050362">
    <property type="entry name" value="Cation-dep_OMT"/>
</dbReference>
<keyword evidence="1 5" id="KW-0489">Methyltransferase</keyword>
<dbReference type="GO" id="GO:0032259">
    <property type="term" value="P:methylation"/>
    <property type="evidence" value="ECO:0007669"/>
    <property type="project" value="UniProtKB-KW"/>
</dbReference>
<dbReference type="Gene3D" id="3.40.50.150">
    <property type="entry name" value="Vaccinia Virus protein VP39"/>
    <property type="match status" value="1"/>
</dbReference>
<keyword evidence="2 5" id="KW-0808">Transferase</keyword>
<dbReference type="PROSITE" id="PS51682">
    <property type="entry name" value="SAM_OMT_I"/>
    <property type="match status" value="1"/>
</dbReference>
<dbReference type="SUPFAM" id="SSF53335">
    <property type="entry name" value="S-adenosyl-L-methionine-dependent methyltransferases"/>
    <property type="match status" value="1"/>
</dbReference>
<dbReference type="GO" id="GO:0008171">
    <property type="term" value="F:O-methyltransferase activity"/>
    <property type="evidence" value="ECO:0007669"/>
    <property type="project" value="InterPro"/>
</dbReference>
<comment type="similarity">
    <text evidence="4">Belongs to the class I-like SAM-binding methyltransferase superfamily. Cation-dependent O-methyltransferase family.</text>
</comment>
<keyword evidence="6" id="KW-1185">Reference proteome</keyword>
<protein>
    <submittedName>
        <fullName evidence="5">Related to caffeoyl-coa o-methyltransferase</fullName>
    </submittedName>
</protein>
<dbReference type="AlphaFoldDB" id="A0A1L7XCV9"/>
<dbReference type="GO" id="GO:0008757">
    <property type="term" value="F:S-adenosylmethionine-dependent methyltransferase activity"/>
    <property type="evidence" value="ECO:0007669"/>
    <property type="project" value="TreeGrafter"/>
</dbReference>
<dbReference type="OrthoDB" id="10251242at2759"/>
<keyword evidence="3" id="KW-0949">S-adenosyl-L-methionine</keyword>
<dbReference type="Proteomes" id="UP000184330">
    <property type="component" value="Unassembled WGS sequence"/>
</dbReference>
<dbReference type="PANTHER" id="PTHR10509">
    <property type="entry name" value="O-METHYLTRANSFERASE-RELATED"/>
    <property type="match status" value="1"/>
</dbReference>
<dbReference type="Pfam" id="PF01596">
    <property type="entry name" value="Methyltransf_3"/>
    <property type="match status" value="1"/>
</dbReference>
<sequence>MKENYTALYPNEEVALKVGDYSYEHSTKLPKHITDHHTWGVETQERSNYMISPLQAQFQVWMAKAIGAKRILEIGTFIGFSTMGWAEAVGPSGHVTALEFSPEYVAIAEESFAKNGIKNVEVVVGDAKESIKKLSETVKDPYDLIFIDADKTSYPTYLEQTLEYSQPGSSTRLLRPGGIIIADNILRRALIAGPRYPSPSPDANPWAAKERERTWRETDMAALHKFNDMMVQSSRLETFLMPMFDGLGMGRLVD</sequence>
<evidence type="ECO:0000313" key="6">
    <source>
        <dbReference type="Proteomes" id="UP000184330"/>
    </source>
</evidence>
<proteinExistence type="inferred from homology"/>
<evidence type="ECO:0000256" key="4">
    <source>
        <dbReference type="ARBA" id="ARBA00023453"/>
    </source>
</evidence>
<dbReference type="CDD" id="cd02440">
    <property type="entry name" value="AdoMet_MTases"/>
    <property type="match status" value="1"/>
</dbReference>